<name>A0ABW5S0C5_9BACL</name>
<organism evidence="1 2">
    <name type="scientific">Sporolactobacillus shoreicorticis</name>
    <dbReference type="NCBI Taxonomy" id="1923877"/>
    <lineage>
        <taxon>Bacteria</taxon>
        <taxon>Bacillati</taxon>
        <taxon>Bacillota</taxon>
        <taxon>Bacilli</taxon>
        <taxon>Bacillales</taxon>
        <taxon>Sporolactobacillaceae</taxon>
        <taxon>Sporolactobacillus</taxon>
    </lineage>
</organism>
<comment type="caution">
    <text evidence="1">The sequence shown here is derived from an EMBL/GenBank/DDBJ whole genome shotgun (WGS) entry which is preliminary data.</text>
</comment>
<dbReference type="RefSeq" id="WP_253059654.1">
    <property type="nucleotide sequence ID" value="NZ_JAMXWM010000004.1"/>
</dbReference>
<evidence type="ECO:0000313" key="2">
    <source>
        <dbReference type="Proteomes" id="UP001597399"/>
    </source>
</evidence>
<dbReference type="Gene3D" id="2.40.30.200">
    <property type="match status" value="1"/>
</dbReference>
<sequence length="235" mass="27064">MDIEEGFYTNGAHTKEYGMRLMERQAPTPEEKTIAVEVPFMQGNYDFSMILGERIYKNRTLSYKFEAYQRDYQYRKVDEIVLKNWLMKPGFGKLIDDHDKGYYWWAKCTSVDVDDDHPFGRLLITLEFEAYPFMRGELEEGNDLWDPFNFLLDYAQPVAFDVDGTLMINMMNIGSVGVVPTITASAAMEIVKNGTTYQVPSGQSKSESFRLEIGENPMTISGTGTIKFSFYKELI</sequence>
<keyword evidence="2" id="KW-1185">Reference proteome</keyword>
<protein>
    <submittedName>
        <fullName evidence="1">Phage tail family protein</fullName>
    </submittedName>
</protein>
<dbReference type="EMBL" id="JBHUMQ010000003">
    <property type="protein sequence ID" value="MFD2692489.1"/>
    <property type="molecule type" value="Genomic_DNA"/>
</dbReference>
<dbReference type="Proteomes" id="UP001597399">
    <property type="component" value="Unassembled WGS sequence"/>
</dbReference>
<gene>
    <name evidence="1" type="ORF">ACFSUE_02365</name>
</gene>
<accession>A0ABW5S0C5</accession>
<reference evidence="2" key="1">
    <citation type="journal article" date="2019" name="Int. J. Syst. Evol. Microbiol.">
        <title>The Global Catalogue of Microorganisms (GCM) 10K type strain sequencing project: providing services to taxonomists for standard genome sequencing and annotation.</title>
        <authorList>
            <consortium name="The Broad Institute Genomics Platform"/>
            <consortium name="The Broad Institute Genome Sequencing Center for Infectious Disease"/>
            <person name="Wu L."/>
            <person name="Ma J."/>
        </authorList>
    </citation>
    <scope>NUCLEOTIDE SEQUENCE [LARGE SCALE GENOMIC DNA]</scope>
    <source>
        <strain evidence="2">TISTR 2466</strain>
    </source>
</reference>
<proteinExistence type="predicted"/>
<evidence type="ECO:0000313" key="1">
    <source>
        <dbReference type="EMBL" id="MFD2692489.1"/>
    </source>
</evidence>